<organism evidence="2">
    <name type="scientific">Tuwongella immobilis</name>
    <dbReference type="NCBI Taxonomy" id="692036"/>
    <lineage>
        <taxon>Bacteria</taxon>
        <taxon>Pseudomonadati</taxon>
        <taxon>Planctomycetota</taxon>
        <taxon>Planctomycetia</taxon>
        <taxon>Gemmatales</taxon>
        <taxon>Gemmataceae</taxon>
        <taxon>Tuwongella</taxon>
    </lineage>
</organism>
<sequence length="425" mass="47112">MYRFLRATLSLLTLVAIPMTATAAPTLSIAVEASATARQHLPLSVDLTPFASQLPKLESASVTVSDNNGTTMPAQIVKQFQLDSKPDGNDTPRFTLFFWVTELPANTPLKLTASFGPAKASDDAFKVVESAGQFSEIQRGGKPFLRFMNAGYDPSTKDSLFQTYKVYHHLFADDGKQLLTNGPAGKFPHHRGIFFGFNRVSYNGKSADVWHCTKGAHQRFTSFLNQSGGPLLGQQVAKIDWVGQDGKPFAQEVRELLAFSTSKGTLIEFRSTVRTKESKVRLDGDPQHAGFHFRANSEVEAHPKTTYFVRPSGKGKMGEELNWIPASKQGPKNLPWNAMSYEVGSKRYTTVYLDRPNNPKEARISERAYGRFGNYFEYDLTPDNPLQVAYRLWIQPGEVTVDDCQALSADFVSPPKVTATLNSPK</sequence>
<evidence type="ECO:0000313" key="3">
    <source>
        <dbReference type="Proteomes" id="UP000464378"/>
    </source>
</evidence>
<dbReference type="AlphaFoldDB" id="A0A6C2YNK5"/>
<dbReference type="EMBL" id="LR593887">
    <property type="protein sequence ID" value="VTS01502.1"/>
    <property type="molecule type" value="Genomic_DNA"/>
</dbReference>
<feature type="signal peptide" evidence="1">
    <location>
        <begin position="1"/>
        <end position="23"/>
    </location>
</feature>
<feature type="chain" id="PRO_5036383890" description="Methane oxygenase PmoA" evidence="1">
    <location>
        <begin position="24"/>
        <end position="425"/>
    </location>
</feature>
<proteinExistence type="predicted"/>
<evidence type="ECO:0000313" key="2">
    <source>
        <dbReference type="EMBL" id="VIP02472.1"/>
    </source>
</evidence>
<evidence type="ECO:0008006" key="4">
    <source>
        <dbReference type="Google" id="ProtNLM"/>
    </source>
</evidence>
<dbReference type="Pfam" id="PF14100">
    <property type="entry name" value="DUF6807"/>
    <property type="match status" value="1"/>
</dbReference>
<gene>
    <name evidence="2" type="ORF">GMBLW1_14880</name>
</gene>
<keyword evidence="3" id="KW-1185">Reference proteome</keyword>
<dbReference type="Proteomes" id="UP000464378">
    <property type="component" value="Chromosome"/>
</dbReference>
<accession>A0A6C2YNK5</accession>
<evidence type="ECO:0000256" key="1">
    <source>
        <dbReference type="SAM" id="SignalP"/>
    </source>
</evidence>
<protein>
    <recommendedName>
        <fullName evidence="4">Methane oxygenase PmoA</fullName>
    </recommendedName>
</protein>
<dbReference type="EMBL" id="LR586016">
    <property type="protein sequence ID" value="VIP02472.1"/>
    <property type="molecule type" value="Genomic_DNA"/>
</dbReference>
<name>A0A6C2YNK5_9BACT</name>
<dbReference type="RefSeq" id="WP_162657645.1">
    <property type="nucleotide sequence ID" value="NZ_LR593887.1"/>
</dbReference>
<dbReference type="InParanoid" id="A0A6C2YNK5"/>
<reference evidence="2" key="1">
    <citation type="submission" date="2019-04" db="EMBL/GenBank/DDBJ databases">
        <authorList>
            <consortium name="Science for Life Laboratories"/>
        </authorList>
    </citation>
    <scope>NUCLEOTIDE SEQUENCE</scope>
    <source>
        <strain evidence="2">MBLW1</strain>
    </source>
</reference>
<dbReference type="InterPro" id="IPR029475">
    <property type="entry name" value="DUF6807"/>
</dbReference>
<dbReference type="KEGG" id="tim:GMBLW1_14880"/>
<keyword evidence="1" id="KW-0732">Signal</keyword>